<feature type="domain" description="DinB-like" evidence="1">
    <location>
        <begin position="26"/>
        <end position="149"/>
    </location>
</feature>
<dbReference type="RefSeq" id="WP_016193894.1">
    <property type="nucleotide sequence ID" value="NZ_AQPN01000023.1"/>
</dbReference>
<dbReference type="InterPro" id="IPR024775">
    <property type="entry name" value="DinB-like"/>
</dbReference>
<dbReference type="EMBL" id="AQPN01000023">
    <property type="protein sequence ID" value="EOR96133.1"/>
    <property type="molecule type" value="Genomic_DNA"/>
</dbReference>
<gene>
    <name evidence="2" type="ORF">ADIARSV_0646</name>
</gene>
<organism evidence="2 3">
    <name type="scientific">Arcticibacter svalbardensis MN12-7</name>
    <dbReference type="NCBI Taxonomy" id="1150600"/>
    <lineage>
        <taxon>Bacteria</taxon>
        <taxon>Pseudomonadati</taxon>
        <taxon>Bacteroidota</taxon>
        <taxon>Sphingobacteriia</taxon>
        <taxon>Sphingobacteriales</taxon>
        <taxon>Sphingobacteriaceae</taxon>
        <taxon>Arcticibacter</taxon>
    </lineage>
</organism>
<sequence length="161" mass="18974">MDYIRSKDIVAELTQLIKKGNAHVSFEESVEGLPPELRTKIAYDLPYSIWQLTEHIRITQWDILQFCKSSDHVSPKWPDEYWPDPINQIEDSQWDSSLEQIRADRLEFFELLNNSTLHFVEPIPYGDGQTLLREAMVIADHTSYHIGQIIIIRRLLHDWKS</sequence>
<reference evidence="2 3" key="1">
    <citation type="journal article" date="2013" name="Genome Announc.">
        <title>Draft Genome Sequence of Arcticibacter svalbardensis Strain MN12-7T, a Member of the Family Sphingobacteriaceae Isolated from an Arctic Soil Sample.</title>
        <authorList>
            <person name="Shivaji S."/>
            <person name="Ara S."/>
            <person name="Prasad S."/>
            <person name="Manasa B.P."/>
            <person name="Begum Z."/>
            <person name="Singh A."/>
            <person name="Kumar Pinnaka A."/>
        </authorList>
    </citation>
    <scope>NUCLEOTIDE SEQUENCE [LARGE SCALE GENOMIC DNA]</scope>
    <source>
        <strain evidence="2 3">MN12-7</strain>
    </source>
</reference>
<dbReference type="Proteomes" id="UP000014174">
    <property type="component" value="Unassembled WGS sequence"/>
</dbReference>
<dbReference type="STRING" id="1150600.ADIARSV_0646"/>
<evidence type="ECO:0000259" key="1">
    <source>
        <dbReference type="Pfam" id="PF12867"/>
    </source>
</evidence>
<dbReference type="SUPFAM" id="SSF109854">
    <property type="entry name" value="DinB/YfiT-like putative metalloenzymes"/>
    <property type="match status" value="1"/>
</dbReference>
<dbReference type="AlphaFoldDB" id="R9GWW3"/>
<dbReference type="InterPro" id="IPR034660">
    <property type="entry name" value="DinB/YfiT-like"/>
</dbReference>
<dbReference type="PATRIC" id="fig|1150600.3.peg.635"/>
<dbReference type="OrthoDB" id="9798830at2"/>
<evidence type="ECO:0000313" key="3">
    <source>
        <dbReference type="Proteomes" id="UP000014174"/>
    </source>
</evidence>
<dbReference type="Gene3D" id="1.20.120.450">
    <property type="entry name" value="dinb family like domain"/>
    <property type="match status" value="1"/>
</dbReference>
<dbReference type="Pfam" id="PF12867">
    <property type="entry name" value="DinB_2"/>
    <property type="match status" value="1"/>
</dbReference>
<comment type="caution">
    <text evidence="2">The sequence shown here is derived from an EMBL/GenBank/DDBJ whole genome shotgun (WGS) entry which is preliminary data.</text>
</comment>
<name>R9GWW3_9SPHI</name>
<evidence type="ECO:0000313" key="2">
    <source>
        <dbReference type="EMBL" id="EOR96133.1"/>
    </source>
</evidence>
<proteinExistence type="predicted"/>
<accession>R9GWW3</accession>
<protein>
    <recommendedName>
        <fullName evidence="1">DinB-like domain-containing protein</fullName>
    </recommendedName>
</protein>
<keyword evidence="3" id="KW-1185">Reference proteome</keyword>
<dbReference type="eggNOG" id="COG2318">
    <property type="taxonomic scope" value="Bacteria"/>
</dbReference>